<organism evidence="1 2">
    <name type="scientific">Spiribacter vilamensis</name>
    <dbReference type="NCBI Taxonomy" id="531306"/>
    <lineage>
        <taxon>Bacteria</taxon>
        <taxon>Pseudomonadati</taxon>
        <taxon>Pseudomonadota</taxon>
        <taxon>Gammaproteobacteria</taxon>
        <taxon>Chromatiales</taxon>
        <taxon>Ectothiorhodospiraceae</taxon>
        <taxon>Spiribacter</taxon>
    </lineage>
</organism>
<dbReference type="SUPFAM" id="SSF109604">
    <property type="entry name" value="HD-domain/PDEase-like"/>
    <property type="match status" value="1"/>
</dbReference>
<reference evidence="1 2" key="1">
    <citation type="submission" date="2019-02" db="EMBL/GenBank/DDBJ databases">
        <title>Genomic Encyclopedia of Type Strains, Phase IV (KMG-IV): sequencing the most valuable type-strain genomes for metagenomic binning, comparative biology and taxonomic classification.</title>
        <authorList>
            <person name="Goeker M."/>
        </authorList>
    </citation>
    <scope>NUCLEOTIDE SEQUENCE [LARGE SCALE GENOMIC DNA]</scope>
    <source>
        <strain evidence="1 2">DSM 21056</strain>
    </source>
</reference>
<evidence type="ECO:0000313" key="2">
    <source>
        <dbReference type="Proteomes" id="UP000292298"/>
    </source>
</evidence>
<comment type="caution">
    <text evidence="1">The sequence shown here is derived from an EMBL/GenBank/DDBJ whole genome shotgun (WGS) entry which is preliminary data.</text>
</comment>
<gene>
    <name evidence="1" type="ORF">EV698_1020</name>
</gene>
<dbReference type="OrthoDB" id="9797344at2"/>
<dbReference type="AlphaFoldDB" id="A0A4Q8D0C5"/>
<name>A0A4Q8D0C5_9GAMM</name>
<dbReference type="RefSeq" id="WP_130503045.1">
    <property type="nucleotide sequence ID" value="NZ_SHLI01000001.1"/>
</dbReference>
<keyword evidence="2" id="KW-1185">Reference proteome</keyword>
<dbReference type="EMBL" id="SHLI01000001">
    <property type="protein sequence ID" value="RZU98759.1"/>
    <property type="molecule type" value="Genomic_DNA"/>
</dbReference>
<evidence type="ECO:0000313" key="1">
    <source>
        <dbReference type="EMBL" id="RZU98759.1"/>
    </source>
</evidence>
<sequence length="175" mass="19208">MNQTTLATLLAAEDRAAILEHTTDRFVLPAHSPHGPDHWHRVRYNGLLIAGITGANPRVIELFAFFHDSCRETDGWDVTHGPRGAELALEVFARGDLPASEAELDLLVTACRGHTTERTHADPTIASCWDADRLDLPRVGITVNPDYLCTQAARDPEVIAAAQERAITRADLRDA</sequence>
<dbReference type="Proteomes" id="UP000292298">
    <property type="component" value="Unassembled WGS sequence"/>
</dbReference>
<evidence type="ECO:0008006" key="3">
    <source>
        <dbReference type="Google" id="ProtNLM"/>
    </source>
</evidence>
<proteinExistence type="predicted"/>
<dbReference type="Gene3D" id="1.10.3210.10">
    <property type="entry name" value="Hypothetical protein af1432"/>
    <property type="match status" value="1"/>
</dbReference>
<accession>A0A4Q8D0C5</accession>
<protein>
    <recommendedName>
        <fullName evidence="3">HD domain-containing protein</fullName>
    </recommendedName>
</protein>